<organism evidence="4">
    <name type="scientific">bioreactor metagenome</name>
    <dbReference type="NCBI Taxonomy" id="1076179"/>
    <lineage>
        <taxon>unclassified sequences</taxon>
        <taxon>metagenomes</taxon>
        <taxon>ecological metagenomes</taxon>
    </lineage>
</organism>
<dbReference type="Pfam" id="PF01501">
    <property type="entry name" value="Glyco_transf_8"/>
    <property type="match status" value="1"/>
</dbReference>
<protein>
    <submittedName>
        <fullName evidence="4">General stress protein A</fullName>
    </submittedName>
</protein>
<dbReference type="InterPro" id="IPR050748">
    <property type="entry name" value="Glycosyltrans_8_dom-fam"/>
</dbReference>
<dbReference type="Gene3D" id="3.90.550.10">
    <property type="entry name" value="Spore Coat Polysaccharide Biosynthesis Protein SpsA, Chain A"/>
    <property type="match status" value="1"/>
</dbReference>
<comment type="caution">
    <text evidence="4">The sequence shown here is derived from an EMBL/GenBank/DDBJ whole genome shotgun (WGS) entry which is preliminary data.</text>
</comment>
<gene>
    <name evidence="4" type="primary">gspA_6</name>
    <name evidence="4" type="ORF">SDC9_133043</name>
</gene>
<accession>A0A645D8U1</accession>
<dbReference type="SUPFAM" id="SSF53448">
    <property type="entry name" value="Nucleotide-diphospho-sugar transferases"/>
    <property type="match status" value="1"/>
</dbReference>
<evidence type="ECO:0000256" key="2">
    <source>
        <dbReference type="ARBA" id="ARBA00022679"/>
    </source>
</evidence>
<evidence type="ECO:0000256" key="3">
    <source>
        <dbReference type="ARBA" id="ARBA00022723"/>
    </source>
</evidence>
<dbReference type="PANTHER" id="PTHR13778">
    <property type="entry name" value="GLYCOSYLTRANSFERASE 8 DOMAIN-CONTAINING PROTEIN"/>
    <property type="match status" value="1"/>
</dbReference>
<name>A0A645D8U1_9ZZZZ</name>
<dbReference type="GO" id="GO:0046872">
    <property type="term" value="F:metal ion binding"/>
    <property type="evidence" value="ECO:0007669"/>
    <property type="project" value="UniProtKB-KW"/>
</dbReference>
<dbReference type="PANTHER" id="PTHR13778:SF47">
    <property type="entry name" value="LIPOPOLYSACCHARIDE 1,3-GALACTOSYLTRANSFERASE"/>
    <property type="match status" value="1"/>
</dbReference>
<keyword evidence="2" id="KW-0808">Transferase</keyword>
<keyword evidence="3" id="KW-0479">Metal-binding</keyword>
<sequence>MVPESIDKILYLDCDIIINDSLSDLWNIDMKGCTIAAVEDVASCVFQSETGIDEKFRYFCSGVILIDLKKWRDIKVQEKLLKYLDSRNGIVRHHDQTILNGVFWNDCFMLHPRYDALSPTFIMSYENLKAYFKLWDRYYTKKEIRESIKNPAIIHYTSSNIGRPWENKAHPLSYKYKYYWDKSPWKDAPWGTFKPTYDKVQRRTYWLYQHVPVKIINFVAKKNKG</sequence>
<dbReference type="InterPro" id="IPR002495">
    <property type="entry name" value="Glyco_trans_8"/>
</dbReference>
<reference evidence="4" key="1">
    <citation type="submission" date="2019-08" db="EMBL/GenBank/DDBJ databases">
        <authorList>
            <person name="Kucharzyk K."/>
            <person name="Murdoch R.W."/>
            <person name="Higgins S."/>
            <person name="Loffler F."/>
        </authorList>
    </citation>
    <scope>NUCLEOTIDE SEQUENCE</scope>
</reference>
<keyword evidence="1" id="KW-0328">Glycosyltransferase</keyword>
<dbReference type="GO" id="GO:0016757">
    <property type="term" value="F:glycosyltransferase activity"/>
    <property type="evidence" value="ECO:0007669"/>
    <property type="project" value="UniProtKB-KW"/>
</dbReference>
<dbReference type="AlphaFoldDB" id="A0A645D8U1"/>
<dbReference type="InterPro" id="IPR029044">
    <property type="entry name" value="Nucleotide-diphossugar_trans"/>
</dbReference>
<evidence type="ECO:0000313" key="4">
    <source>
        <dbReference type="EMBL" id="MPM85960.1"/>
    </source>
</evidence>
<evidence type="ECO:0000256" key="1">
    <source>
        <dbReference type="ARBA" id="ARBA00022676"/>
    </source>
</evidence>
<proteinExistence type="predicted"/>
<dbReference type="EMBL" id="VSSQ01034119">
    <property type="protein sequence ID" value="MPM85960.1"/>
    <property type="molecule type" value="Genomic_DNA"/>
</dbReference>